<evidence type="ECO:0000313" key="2">
    <source>
        <dbReference type="Proteomes" id="UP000007305"/>
    </source>
</evidence>
<reference evidence="1" key="2">
    <citation type="submission" date="2019-07" db="EMBL/GenBank/DDBJ databases">
        <authorList>
            <person name="Seetharam A."/>
            <person name="Woodhouse M."/>
            <person name="Cannon E."/>
        </authorList>
    </citation>
    <scope>NUCLEOTIDE SEQUENCE [LARGE SCALE GENOMIC DNA]</scope>
    <source>
        <strain evidence="1">cv. B73</strain>
    </source>
</reference>
<name>A0A804Q719_MAIZE</name>
<dbReference type="InParanoid" id="A0A804Q719"/>
<reference evidence="1" key="3">
    <citation type="submission" date="2021-05" db="UniProtKB">
        <authorList>
            <consortium name="EnsemblPlants"/>
        </authorList>
    </citation>
    <scope>IDENTIFICATION</scope>
    <source>
        <strain evidence="1">cv. B73</strain>
    </source>
</reference>
<keyword evidence="2" id="KW-1185">Reference proteome</keyword>
<protein>
    <submittedName>
        <fullName evidence="1">Uncharacterized protein</fullName>
    </submittedName>
</protein>
<reference evidence="2" key="1">
    <citation type="submission" date="2015-12" db="EMBL/GenBank/DDBJ databases">
        <title>Update maize B73 reference genome by single molecule sequencing technologies.</title>
        <authorList>
            <consortium name="Maize Genome Sequencing Project"/>
            <person name="Ware D."/>
        </authorList>
    </citation>
    <scope>NUCLEOTIDE SEQUENCE [LARGE SCALE GENOMIC DNA]</scope>
    <source>
        <strain evidence="2">cv. B73</strain>
    </source>
</reference>
<accession>A0A804Q719</accession>
<proteinExistence type="predicted"/>
<dbReference type="Gramene" id="Zm00001eb307820_T001">
    <property type="protein sequence ID" value="Zm00001eb307820_P001"/>
    <property type="gene ID" value="Zm00001eb307820"/>
</dbReference>
<organism evidence="1 2">
    <name type="scientific">Zea mays</name>
    <name type="common">Maize</name>
    <dbReference type="NCBI Taxonomy" id="4577"/>
    <lineage>
        <taxon>Eukaryota</taxon>
        <taxon>Viridiplantae</taxon>
        <taxon>Streptophyta</taxon>
        <taxon>Embryophyta</taxon>
        <taxon>Tracheophyta</taxon>
        <taxon>Spermatophyta</taxon>
        <taxon>Magnoliopsida</taxon>
        <taxon>Liliopsida</taxon>
        <taxon>Poales</taxon>
        <taxon>Poaceae</taxon>
        <taxon>PACMAD clade</taxon>
        <taxon>Panicoideae</taxon>
        <taxon>Andropogonodae</taxon>
        <taxon>Andropogoneae</taxon>
        <taxon>Tripsacinae</taxon>
        <taxon>Zea</taxon>
    </lineage>
</organism>
<dbReference type="AlphaFoldDB" id="A0A804Q719"/>
<evidence type="ECO:0000313" key="1">
    <source>
        <dbReference type="EnsemblPlants" id="Zm00001eb307820_P001"/>
    </source>
</evidence>
<dbReference type="EnsemblPlants" id="Zm00001eb307820_T001">
    <property type="protein sequence ID" value="Zm00001eb307820_P001"/>
    <property type="gene ID" value="Zm00001eb307820"/>
</dbReference>
<sequence length="181" mass="19699">MQLAHGRRSAMPSALPSASDILAGRVTLLGHGCRVVGPTFSISLLVPLVRRASSPLPPPAVGSSHCFLAVASMYPSTPTSPVVESPASTQPHPRQCWAVSYTWVLGRVPFYLTLAPFGASARPHVVHLWAQSALARERRVLALVARCRTSPMLTIITYRLEHHLYLHELNRIPIFANSPSI</sequence>
<dbReference type="Proteomes" id="UP000007305">
    <property type="component" value="Chromosome 7"/>
</dbReference>